<accession>A0A560J508</accession>
<proteinExistence type="predicted"/>
<gene>
    <name evidence="2" type="ORF">FBZ95_1161</name>
</gene>
<evidence type="ECO:0000313" key="3">
    <source>
        <dbReference type="Proteomes" id="UP000315914"/>
    </source>
</evidence>
<dbReference type="AlphaFoldDB" id="A0A560J508"/>
<sequence>MSASIAACFLAWRNDAYVYNNLALVQDLQSAKNVLLMFLGSAAASVVMIEVLLRCWSIGHSNRVVRFIAAKLGPSTLVLYLIQGTVFRLM</sequence>
<feature type="transmembrane region" description="Helical" evidence="1">
    <location>
        <begin position="32"/>
        <end position="52"/>
    </location>
</feature>
<keyword evidence="1" id="KW-1133">Transmembrane helix</keyword>
<feature type="transmembrane region" description="Helical" evidence="1">
    <location>
        <begin position="64"/>
        <end position="82"/>
    </location>
</feature>
<evidence type="ECO:0000256" key="1">
    <source>
        <dbReference type="SAM" id="Phobius"/>
    </source>
</evidence>
<reference evidence="2 3" key="1">
    <citation type="submission" date="2019-06" db="EMBL/GenBank/DDBJ databases">
        <title>Genomic Encyclopedia of Type Strains, Phase IV (KMG-V): Genome sequencing to study the core and pangenomes of soil and plant-associated prokaryotes.</title>
        <authorList>
            <person name="Whitman W."/>
        </authorList>
    </citation>
    <scope>NUCLEOTIDE SEQUENCE [LARGE SCALE GENOMIC DNA]</scope>
    <source>
        <strain evidence="2 3">BR 10556</strain>
    </source>
</reference>
<protein>
    <submittedName>
        <fullName evidence="2">Uncharacterized protein</fullName>
    </submittedName>
</protein>
<organism evidence="2 3">
    <name type="scientific">Bradyrhizobium sacchari</name>
    <dbReference type="NCBI Taxonomy" id="1399419"/>
    <lineage>
        <taxon>Bacteria</taxon>
        <taxon>Pseudomonadati</taxon>
        <taxon>Pseudomonadota</taxon>
        <taxon>Alphaproteobacteria</taxon>
        <taxon>Hyphomicrobiales</taxon>
        <taxon>Nitrobacteraceae</taxon>
        <taxon>Bradyrhizobium</taxon>
    </lineage>
</organism>
<evidence type="ECO:0000313" key="2">
    <source>
        <dbReference type="EMBL" id="TWB66298.1"/>
    </source>
</evidence>
<keyword evidence="3" id="KW-1185">Reference proteome</keyword>
<dbReference type="Proteomes" id="UP000315914">
    <property type="component" value="Unassembled WGS sequence"/>
</dbReference>
<keyword evidence="1" id="KW-0812">Transmembrane</keyword>
<comment type="caution">
    <text evidence="2">The sequence shown here is derived from an EMBL/GenBank/DDBJ whole genome shotgun (WGS) entry which is preliminary data.</text>
</comment>
<dbReference type="EMBL" id="VITW01000016">
    <property type="protein sequence ID" value="TWB66298.1"/>
    <property type="molecule type" value="Genomic_DNA"/>
</dbReference>
<name>A0A560J508_9BRAD</name>
<keyword evidence="1" id="KW-0472">Membrane</keyword>